<name>A0A653A866_9BACT</name>
<proteinExistence type="predicted"/>
<accession>A0A653A866</accession>
<dbReference type="Gene3D" id="3.10.180.10">
    <property type="entry name" value="2,3-Dihydroxybiphenyl 1,2-Dioxygenase, domain 1"/>
    <property type="match status" value="1"/>
</dbReference>
<reference evidence="1" key="1">
    <citation type="submission" date="2018-07" db="EMBL/GenBank/DDBJ databases">
        <authorList>
            <consortium name="Genoscope - CEA"/>
            <person name="William W."/>
        </authorList>
    </citation>
    <scope>NUCLEOTIDE SEQUENCE</scope>
    <source>
        <strain evidence="1">IK1</strain>
    </source>
</reference>
<dbReference type="AlphaFoldDB" id="A0A653A866"/>
<organism evidence="1">
    <name type="scientific">uncultured Paludibacter sp</name>
    <dbReference type="NCBI Taxonomy" id="497635"/>
    <lineage>
        <taxon>Bacteria</taxon>
        <taxon>Pseudomonadati</taxon>
        <taxon>Bacteroidota</taxon>
        <taxon>Bacteroidia</taxon>
        <taxon>Bacteroidales</taxon>
        <taxon>Paludibacteraceae</taxon>
        <taxon>Paludibacter</taxon>
        <taxon>environmental samples</taxon>
    </lineage>
</organism>
<dbReference type="InterPro" id="IPR029068">
    <property type="entry name" value="Glyas_Bleomycin-R_OHBP_Dase"/>
</dbReference>
<dbReference type="SUPFAM" id="SSF54593">
    <property type="entry name" value="Glyoxalase/Bleomycin resistance protein/Dihydroxybiphenyl dioxygenase"/>
    <property type="match status" value="1"/>
</dbReference>
<protein>
    <recommendedName>
        <fullName evidence="2">Glyoxalase/bleomycin resistance protein/dioxygenase</fullName>
    </recommendedName>
</protein>
<gene>
    <name evidence="1" type="ORF">TRIP_D250012</name>
</gene>
<dbReference type="EMBL" id="UPXZ01000018">
    <property type="protein sequence ID" value="VBB44227.1"/>
    <property type="molecule type" value="Genomic_DNA"/>
</dbReference>
<evidence type="ECO:0008006" key="2">
    <source>
        <dbReference type="Google" id="ProtNLM"/>
    </source>
</evidence>
<evidence type="ECO:0000313" key="1">
    <source>
        <dbReference type="EMBL" id="VBB44227.1"/>
    </source>
</evidence>
<sequence length="131" mass="15498">MNKMKETQQFRQDFELPSCIESWGWKYHHLGIPTDKEMPNEKYLPQFKFYVSGFSTSPFGIEWMRFEKDSPIDKLIQTIPHIAFEVDDLDFELKTRDFKIITEPNLPSNGVRVAMIEHNGAPIELIEFEKK</sequence>